<name>D3G0X1_ALKPO</name>
<accession>D3G0X1</accession>
<dbReference type="Proteomes" id="UP000001544">
    <property type="component" value="Plasmid pBpOF4-01"/>
</dbReference>
<dbReference type="HOGENOM" id="CLU_3372115_0_0_9"/>
<evidence type="ECO:0000313" key="2">
    <source>
        <dbReference type="Proteomes" id="UP000001544"/>
    </source>
</evidence>
<organism evidence="1 2">
    <name type="scientific">Alkalihalophilus pseudofirmus (strain ATCC BAA-2126 / JCM 17055 / OF4)</name>
    <name type="common">Bacillus pseudofirmus</name>
    <dbReference type="NCBI Taxonomy" id="398511"/>
    <lineage>
        <taxon>Bacteria</taxon>
        <taxon>Bacillati</taxon>
        <taxon>Bacillota</taxon>
        <taxon>Bacilli</taxon>
        <taxon>Bacillales</taxon>
        <taxon>Bacillaceae</taxon>
        <taxon>Alkalihalophilus</taxon>
    </lineage>
</organism>
<keyword evidence="2" id="KW-1185">Reference proteome</keyword>
<protein>
    <submittedName>
        <fullName evidence="1">Uncharacterized protein</fullName>
    </submittedName>
</protein>
<dbReference type="KEGG" id="bpf:BpOF4_19989"/>
<keyword evidence="1" id="KW-0614">Plasmid</keyword>
<geneLocation type="plasmid" evidence="1 2">
    <name>pBpOF4-01</name>
</geneLocation>
<dbReference type="AlphaFoldDB" id="D3G0X1"/>
<gene>
    <name evidence="1" type="ordered locus">BpOF4_19989</name>
</gene>
<proteinExistence type="predicted"/>
<sequence>MSKELATELLKRKDVYLTENGRQELIRIVEREEG</sequence>
<reference evidence="1 2" key="1">
    <citation type="journal article" date="2011" name="Environ. Microbiol.">
        <title>Genome of alkaliphilic Bacillus pseudofirmus OF4 reveals adaptations that support the ability to grow in an external pH range from 7.5 to 11.4.</title>
        <authorList>
            <person name="Janto B."/>
            <person name="Ahmed A."/>
            <person name="Ito M."/>
            <person name="Liu J."/>
            <person name="Hicks D.B."/>
            <person name="Pagni S."/>
            <person name="Fackelmayer O.J."/>
            <person name="Smith T.A."/>
            <person name="Earl J."/>
            <person name="Elbourne L.D."/>
            <person name="Hassan K."/>
            <person name="Paulsen I.T."/>
            <person name="Kolsto A.B."/>
            <person name="Tourasse N.J."/>
            <person name="Ehrlich G.D."/>
            <person name="Boissy R."/>
            <person name="Ivey D.M."/>
            <person name="Li G."/>
            <person name="Xue Y."/>
            <person name="Ma Y."/>
            <person name="Hu F.Z."/>
            <person name="Krulwich T.A."/>
        </authorList>
    </citation>
    <scope>NUCLEOTIDE SEQUENCE [LARGE SCALE GENOMIC DNA]</scope>
    <source>
        <strain evidence="2">ATCC BAA-2126 / JCM 17055 / OF4</strain>
    </source>
</reference>
<dbReference type="EMBL" id="CP001879">
    <property type="protein sequence ID" value="ADC51997.1"/>
    <property type="molecule type" value="Genomic_DNA"/>
</dbReference>
<evidence type="ECO:0000313" key="1">
    <source>
        <dbReference type="EMBL" id="ADC51997.1"/>
    </source>
</evidence>